<accession>A0A6C0JK04</accession>
<sequence length="143" mass="16955">MENNCCIYSSFIFLINSLIAFLYEYYTYSILFLLLLLFTTSVIYHSNYNIYTNIIDKIGISLVVTYGGYLLYYKLFERDVEITKMQYIYTVFIIAAFLTTIYLFIYGYICTRFCFCTDITLSYMYHSLLHIIASFGHLLIILL</sequence>
<evidence type="ECO:0000313" key="2">
    <source>
        <dbReference type="EMBL" id="QHU05972.1"/>
    </source>
</evidence>
<keyword evidence="1" id="KW-1133">Transmembrane helix</keyword>
<protein>
    <submittedName>
        <fullName evidence="2">Uncharacterized protein</fullName>
    </submittedName>
</protein>
<feature type="transmembrane region" description="Helical" evidence="1">
    <location>
        <begin position="121"/>
        <end position="142"/>
    </location>
</feature>
<organism evidence="2">
    <name type="scientific">viral metagenome</name>
    <dbReference type="NCBI Taxonomy" id="1070528"/>
    <lineage>
        <taxon>unclassified sequences</taxon>
        <taxon>metagenomes</taxon>
        <taxon>organismal metagenomes</taxon>
    </lineage>
</organism>
<name>A0A6C0JK04_9ZZZZ</name>
<feature type="transmembrane region" description="Helical" evidence="1">
    <location>
        <begin position="87"/>
        <end position="109"/>
    </location>
</feature>
<dbReference type="EMBL" id="MN740430">
    <property type="protein sequence ID" value="QHU05972.1"/>
    <property type="molecule type" value="Genomic_DNA"/>
</dbReference>
<feature type="transmembrane region" description="Helical" evidence="1">
    <location>
        <begin position="58"/>
        <end position="75"/>
    </location>
</feature>
<evidence type="ECO:0000256" key="1">
    <source>
        <dbReference type="SAM" id="Phobius"/>
    </source>
</evidence>
<keyword evidence="1" id="KW-0812">Transmembrane</keyword>
<keyword evidence="1" id="KW-0472">Membrane</keyword>
<proteinExistence type="predicted"/>
<feature type="transmembrane region" description="Helical" evidence="1">
    <location>
        <begin position="30"/>
        <end position="46"/>
    </location>
</feature>
<reference evidence="2" key="1">
    <citation type="journal article" date="2020" name="Nature">
        <title>Giant virus diversity and host interactions through global metagenomics.</title>
        <authorList>
            <person name="Schulz F."/>
            <person name="Roux S."/>
            <person name="Paez-Espino D."/>
            <person name="Jungbluth S."/>
            <person name="Walsh D.A."/>
            <person name="Denef V.J."/>
            <person name="McMahon K.D."/>
            <person name="Konstantinidis K.T."/>
            <person name="Eloe-Fadrosh E.A."/>
            <person name="Kyrpides N.C."/>
            <person name="Woyke T."/>
        </authorList>
    </citation>
    <scope>NUCLEOTIDE SEQUENCE</scope>
    <source>
        <strain evidence="2">GVMAG-M-3300027747-57</strain>
    </source>
</reference>
<dbReference type="AlphaFoldDB" id="A0A6C0JK04"/>